<evidence type="ECO:0000256" key="5">
    <source>
        <dbReference type="ARBA" id="ARBA00022741"/>
    </source>
</evidence>
<feature type="transmembrane region" description="Helical" evidence="9">
    <location>
        <begin position="118"/>
        <end position="137"/>
    </location>
</feature>
<feature type="compositionally biased region" description="Basic and acidic residues" evidence="10">
    <location>
        <begin position="22"/>
        <end position="32"/>
    </location>
</feature>
<evidence type="ECO:0000256" key="3">
    <source>
        <dbReference type="ARBA" id="ARBA00022448"/>
    </source>
</evidence>
<keyword evidence="5 9" id="KW-0547">Nucleotide-binding</keyword>
<gene>
    <name evidence="11" type="ORF">APAL1065_LOCUS26472</name>
</gene>
<feature type="region of interest" description="Disordered" evidence="10">
    <location>
        <begin position="603"/>
        <end position="671"/>
    </location>
</feature>
<keyword evidence="8 9" id="KW-0472">Membrane</keyword>
<feature type="region of interest" description="Disordered" evidence="10">
    <location>
        <begin position="1"/>
        <end position="65"/>
    </location>
</feature>
<feature type="transmembrane region" description="Helical" evidence="9">
    <location>
        <begin position="197"/>
        <end position="216"/>
    </location>
</feature>
<feature type="compositionally biased region" description="Basic and acidic residues" evidence="10">
    <location>
        <begin position="603"/>
        <end position="622"/>
    </location>
</feature>
<dbReference type="InterPro" id="IPR036259">
    <property type="entry name" value="MFS_trans_sf"/>
</dbReference>
<dbReference type="EMBL" id="HBHT01039399">
    <property type="protein sequence ID" value="CAD9993635.1"/>
    <property type="molecule type" value="Transcribed_RNA"/>
</dbReference>
<feature type="transmembrane region" description="Helical" evidence="9">
    <location>
        <begin position="79"/>
        <end position="98"/>
    </location>
</feature>
<evidence type="ECO:0000256" key="4">
    <source>
        <dbReference type="ARBA" id="ARBA00022692"/>
    </source>
</evidence>
<keyword evidence="6 9" id="KW-0067">ATP-binding</keyword>
<feature type="transmembrane region" description="Helical" evidence="9">
    <location>
        <begin position="249"/>
        <end position="275"/>
    </location>
</feature>
<accession>A0A7S2YSZ3</accession>
<comment type="subcellular location">
    <subcellularLocation>
        <location evidence="1 9">Membrane</location>
        <topology evidence="1 9">Multi-pass membrane protein</topology>
    </subcellularLocation>
</comment>
<evidence type="ECO:0000256" key="6">
    <source>
        <dbReference type="ARBA" id="ARBA00022840"/>
    </source>
</evidence>
<evidence type="ECO:0000313" key="11">
    <source>
        <dbReference type="EMBL" id="CAD9993635.1"/>
    </source>
</evidence>
<feature type="compositionally biased region" description="Low complexity" evidence="10">
    <location>
        <begin position="645"/>
        <end position="656"/>
    </location>
</feature>
<name>A0A7S2YSZ3_9STRA</name>
<keyword evidence="7 9" id="KW-1133">Transmembrane helix</keyword>
<feature type="compositionally biased region" description="Acidic residues" evidence="10">
    <location>
        <begin position="623"/>
        <end position="635"/>
    </location>
</feature>
<reference evidence="11" key="1">
    <citation type="submission" date="2021-01" db="EMBL/GenBank/DDBJ databases">
        <authorList>
            <person name="Corre E."/>
            <person name="Pelletier E."/>
            <person name="Niang G."/>
            <person name="Scheremetjew M."/>
            <person name="Finn R."/>
            <person name="Kale V."/>
            <person name="Holt S."/>
            <person name="Cochrane G."/>
            <person name="Meng A."/>
            <person name="Brown T."/>
            <person name="Cohen L."/>
        </authorList>
    </citation>
    <scope>NUCLEOTIDE SEQUENCE</scope>
    <source>
        <strain evidence="11">CCMP125</strain>
    </source>
</reference>
<evidence type="ECO:0000256" key="10">
    <source>
        <dbReference type="SAM" id="MobiDB-lite"/>
    </source>
</evidence>
<evidence type="ECO:0000256" key="7">
    <source>
        <dbReference type="ARBA" id="ARBA00022989"/>
    </source>
</evidence>
<keyword evidence="3 9" id="KW-0813">Transport</keyword>
<dbReference type="GO" id="GO:0005524">
    <property type="term" value="F:ATP binding"/>
    <property type="evidence" value="ECO:0007669"/>
    <property type="project" value="UniProtKB-KW"/>
</dbReference>
<dbReference type="InterPro" id="IPR004667">
    <property type="entry name" value="ADP_ATP_car_bac_type"/>
</dbReference>
<evidence type="ECO:0000256" key="8">
    <source>
        <dbReference type="ARBA" id="ARBA00023136"/>
    </source>
</evidence>
<feature type="transmembrane region" description="Helical" evidence="9">
    <location>
        <begin position="314"/>
        <end position="335"/>
    </location>
</feature>
<evidence type="ECO:0000256" key="1">
    <source>
        <dbReference type="ARBA" id="ARBA00004141"/>
    </source>
</evidence>
<proteinExistence type="inferred from homology"/>
<feature type="transmembrane region" description="Helical" evidence="9">
    <location>
        <begin position="454"/>
        <end position="473"/>
    </location>
</feature>
<feature type="transmembrane region" description="Helical" evidence="9">
    <location>
        <begin position="287"/>
        <end position="308"/>
    </location>
</feature>
<protein>
    <recommendedName>
        <fullName evidence="9">ADP,ATP carrier protein</fullName>
    </recommendedName>
</protein>
<dbReference type="PANTHER" id="PTHR31187">
    <property type="match status" value="1"/>
</dbReference>
<dbReference type="Pfam" id="PF03219">
    <property type="entry name" value="TLC"/>
    <property type="match status" value="1"/>
</dbReference>
<evidence type="ECO:0000256" key="9">
    <source>
        <dbReference type="RuleBase" id="RU363121"/>
    </source>
</evidence>
<keyword evidence="4 9" id="KW-0812">Transmembrane</keyword>
<comment type="similarity">
    <text evidence="2 9">Belongs to the ADP/ATP translocase tlc family.</text>
</comment>
<dbReference type="GO" id="GO:0016020">
    <property type="term" value="C:membrane"/>
    <property type="evidence" value="ECO:0007669"/>
    <property type="project" value="UniProtKB-SubCell"/>
</dbReference>
<organism evidence="11">
    <name type="scientific">Entomoneis paludosa</name>
    <dbReference type="NCBI Taxonomy" id="265537"/>
    <lineage>
        <taxon>Eukaryota</taxon>
        <taxon>Sar</taxon>
        <taxon>Stramenopiles</taxon>
        <taxon>Ochrophyta</taxon>
        <taxon>Bacillariophyta</taxon>
        <taxon>Bacillariophyceae</taxon>
        <taxon>Bacillariophycidae</taxon>
        <taxon>Entomoneidaceae</taxon>
        <taxon>Entomoneis</taxon>
    </lineage>
</organism>
<feature type="compositionally biased region" description="Basic and acidic residues" evidence="10">
    <location>
        <begin position="662"/>
        <end position="671"/>
    </location>
</feature>
<evidence type="ECO:0000256" key="2">
    <source>
        <dbReference type="ARBA" id="ARBA00007127"/>
    </source>
</evidence>
<dbReference type="AlphaFoldDB" id="A0A7S2YSZ3"/>
<dbReference type="PANTHER" id="PTHR31187:SF1">
    <property type="entry name" value="ADP,ATP CARRIER PROTEIN 1"/>
    <property type="match status" value="1"/>
</dbReference>
<dbReference type="GO" id="GO:0005471">
    <property type="term" value="F:ATP:ADP antiporter activity"/>
    <property type="evidence" value="ECO:0007669"/>
    <property type="project" value="InterPro"/>
</dbReference>
<feature type="transmembrane region" description="Helical" evidence="9">
    <location>
        <begin position="485"/>
        <end position="515"/>
    </location>
</feature>
<dbReference type="SUPFAM" id="SSF103473">
    <property type="entry name" value="MFS general substrate transporter"/>
    <property type="match status" value="1"/>
</dbReference>
<sequence length="671" mass="74695">MDPLEMSAPSSGQEGDGDDNDTLGRRPMHEEVANPPPYRDNVGNLDSPSTLDPITHHQEKQQQRAQKIIASRNDWLRPFYLGVGLFLVLFPFWLLDSLKDPLLSVLTNQGLEKHQPPAKLLSVCTTLALVCLLEYVAHDRQKEETDGRVRDAADVMDSGGVWNEMSMERQRLVKSMLSSNTTVQRTKTPERGVSSTIFASIGVPYCIFFGSLAYLLQFHPFYAAKVSSTESNNPDDRLLASSDSSFDSWYILGYILYSAIESYGSLSVAAFWSYANSTLSLSQAKGFYGPIIALAQLGAIGGSTMVTINVYDHVTLVVLACLIILLHIIVMHLYAQRFSPTNEQDLVNNTKASSEPRHEPKHLQELTWKGRQSTQERQVPWVSGIYLILRDNYVLLILGASCLYEVSLTCLHYQMTLLGHWNTQPNNDESNSDVVVDDGHDLSDMAFTRFMGRYGQLVNVSSLILSSVVFPFLMRHVGLRFTLRLFPTLLLLVNLIAFVALPGNLSVLVISLSFLKAMTYSIHDPSTEILYLPTAPAVKFQAKFWIDVVGARIAKAFGSSINTMAGSVHRSIRVASAPSLCTALALWWVCFRVGKEFDAKIDHQQESHQHNDEDGEYEREPLLPDEGEASEDEIVFDQPISPLTSQESSSPRFSPSAGVGLENHEPESEIV</sequence>